<evidence type="ECO:0000313" key="2">
    <source>
        <dbReference type="EMBL" id="CAF3772069.1"/>
    </source>
</evidence>
<comment type="caution">
    <text evidence="2">The sequence shown here is derived from an EMBL/GenBank/DDBJ whole genome shotgun (WGS) entry which is preliminary data.</text>
</comment>
<proteinExistence type="predicted"/>
<accession>A0A8S2IVN9</accession>
<evidence type="ECO:0000313" key="1">
    <source>
        <dbReference type="EMBL" id="CAF1002756.1"/>
    </source>
</evidence>
<dbReference type="EMBL" id="CAJOBA010006413">
    <property type="protein sequence ID" value="CAF3772069.1"/>
    <property type="molecule type" value="Genomic_DNA"/>
</dbReference>
<evidence type="ECO:0000313" key="3">
    <source>
        <dbReference type="Proteomes" id="UP000682733"/>
    </source>
</evidence>
<gene>
    <name evidence="1" type="ORF">OVA965_LOCUS14642</name>
    <name evidence="2" type="ORF">TMI583_LOCUS14646</name>
</gene>
<dbReference type="Proteomes" id="UP000677228">
    <property type="component" value="Unassembled WGS sequence"/>
</dbReference>
<sequence length="89" mass="10355">MKKIRRGTLFMAHPLFLKNNYTKQALTDSFGITIDYMDKKQQNNFTVNCQEFPLIQFNNDDDICMTDEYDQCINCGPIQDIIGKADDVH</sequence>
<dbReference type="Proteomes" id="UP000682733">
    <property type="component" value="Unassembled WGS sequence"/>
</dbReference>
<organism evidence="2 3">
    <name type="scientific">Didymodactylos carnosus</name>
    <dbReference type="NCBI Taxonomy" id="1234261"/>
    <lineage>
        <taxon>Eukaryota</taxon>
        <taxon>Metazoa</taxon>
        <taxon>Spiralia</taxon>
        <taxon>Gnathifera</taxon>
        <taxon>Rotifera</taxon>
        <taxon>Eurotatoria</taxon>
        <taxon>Bdelloidea</taxon>
        <taxon>Philodinida</taxon>
        <taxon>Philodinidae</taxon>
        <taxon>Didymodactylos</taxon>
    </lineage>
</organism>
<reference evidence="2" key="1">
    <citation type="submission" date="2021-02" db="EMBL/GenBank/DDBJ databases">
        <authorList>
            <person name="Nowell W R."/>
        </authorList>
    </citation>
    <scope>NUCLEOTIDE SEQUENCE</scope>
</reference>
<name>A0A8S2IVN9_9BILA</name>
<dbReference type="EMBL" id="CAJNOK010006405">
    <property type="protein sequence ID" value="CAF1002756.1"/>
    <property type="molecule type" value="Genomic_DNA"/>
</dbReference>
<dbReference type="AlphaFoldDB" id="A0A8S2IVN9"/>
<protein>
    <submittedName>
        <fullName evidence="2">Uncharacterized protein</fullName>
    </submittedName>
</protein>